<evidence type="ECO:0000256" key="1">
    <source>
        <dbReference type="SAM" id="MobiDB-lite"/>
    </source>
</evidence>
<dbReference type="PANTHER" id="PTHR35040">
    <property type="match status" value="1"/>
</dbReference>
<evidence type="ECO:0000313" key="3">
    <source>
        <dbReference type="Proteomes" id="UP001600888"/>
    </source>
</evidence>
<gene>
    <name evidence="2" type="ORF">FJTKL_12256</name>
</gene>
<dbReference type="Proteomes" id="UP001600888">
    <property type="component" value="Unassembled WGS sequence"/>
</dbReference>
<comment type="caution">
    <text evidence="2">The sequence shown here is derived from an EMBL/GenBank/DDBJ whole genome shotgun (WGS) entry which is preliminary data.</text>
</comment>
<reference evidence="2 3" key="1">
    <citation type="submission" date="2024-03" db="EMBL/GenBank/DDBJ databases">
        <title>A high-quality draft genome sequence of Diaporthe vaccinii, a causative agent of upright dieback and viscid rot disease in cranberry plants.</title>
        <authorList>
            <person name="Sarrasin M."/>
            <person name="Lang B.F."/>
            <person name="Burger G."/>
        </authorList>
    </citation>
    <scope>NUCLEOTIDE SEQUENCE [LARGE SCALE GENOMIC DNA]</scope>
    <source>
        <strain evidence="2 3">IS7</strain>
    </source>
</reference>
<dbReference type="EMBL" id="JBAWTH010000063">
    <property type="protein sequence ID" value="KAL2280729.1"/>
    <property type="molecule type" value="Genomic_DNA"/>
</dbReference>
<feature type="compositionally biased region" description="Low complexity" evidence="1">
    <location>
        <begin position="241"/>
        <end position="258"/>
    </location>
</feature>
<name>A0ABR4EE92_9PEZI</name>
<organism evidence="2 3">
    <name type="scientific">Diaporthe vaccinii</name>
    <dbReference type="NCBI Taxonomy" id="105482"/>
    <lineage>
        <taxon>Eukaryota</taxon>
        <taxon>Fungi</taxon>
        <taxon>Dikarya</taxon>
        <taxon>Ascomycota</taxon>
        <taxon>Pezizomycotina</taxon>
        <taxon>Sordariomycetes</taxon>
        <taxon>Sordariomycetidae</taxon>
        <taxon>Diaporthales</taxon>
        <taxon>Diaporthaceae</taxon>
        <taxon>Diaporthe</taxon>
        <taxon>Diaporthe eres species complex</taxon>
    </lineage>
</organism>
<evidence type="ECO:0008006" key="4">
    <source>
        <dbReference type="Google" id="ProtNLM"/>
    </source>
</evidence>
<feature type="compositionally biased region" description="Low complexity" evidence="1">
    <location>
        <begin position="60"/>
        <end position="72"/>
    </location>
</feature>
<dbReference type="Pfam" id="PF12138">
    <property type="entry name" value="Spherulin4"/>
    <property type="match status" value="1"/>
</dbReference>
<evidence type="ECO:0000313" key="2">
    <source>
        <dbReference type="EMBL" id="KAL2280729.1"/>
    </source>
</evidence>
<sequence length="384" mass="41509">MVDRPGRLPSRPVAAESFAPILTIRSLPPHHIPPRPTRKFQNNARRPLGNRNIREPAVMATSAPGSKSKPSPATNKPFVLVPLYIYPFPTAWEPLYVAADSHPELDFLVVVNPNNGPGPDILPDANYIEALARLTAAPNVKVIGYVHCSYGKRLLDELVAEVSAYRGWTHASERREDGKTIVVDGIFFDEVPSSTVFVQYMTSLANSTKTILNRKPAPEQAGDDVDEGAEANDVSAAELDAASPTSTASPASPRSPASARPPPGVAAPSPPPNSTAIVIYNPGVVVDPIFYLAADYIVAFENASRQWNAPAVTQGFSRLPRPLRKKSIAVAHSAAGGFVEIGQLSKKCFELGCPGQFITTRPGYEDWCPSWPEFVKEMARRTAI</sequence>
<dbReference type="PANTHER" id="PTHR35040:SF9">
    <property type="entry name" value="4-LIKE CELL SURFACE PROTEIN, PUTATIVE (AFU_ORTHOLOGUE AFUA_4G14080)-RELATED"/>
    <property type="match status" value="1"/>
</dbReference>
<protein>
    <recommendedName>
        <fullName evidence="4">Spherulin-4</fullName>
    </recommendedName>
</protein>
<dbReference type="InterPro" id="IPR021986">
    <property type="entry name" value="Spherulin4"/>
</dbReference>
<proteinExistence type="predicted"/>
<feature type="region of interest" description="Disordered" evidence="1">
    <location>
        <begin position="237"/>
        <end position="270"/>
    </location>
</feature>
<keyword evidence="3" id="KW-1185">Reference proteome</keyword>
<feature type="region of interest" description="Disordered" evidence="1">
    <location>
        <begin position="30"/>
        <end position="72"/>
    </location>
</feature>
<accession>A0ABR4EE92</accession>
<feature type="compositionally biased region" description="Pro residues" evidence="1">
    <location>
        <begin position="259"/>
        <end position="270"/>
    </location>
</feature>